<dbReference type="PANTHER" id="PTHR48094">
    <property type="entry name" value="PROTEIN/NUCLEIC ACID DEGLYCASE DJ-1-RELATED"/>
    <property type="match status" value="1"/>
</dbReference>
<dbReference type="EMBL" id="FNAG01000003">
    <property type="protein sequence ID" value="SDD55855.1"/>
    <property type="molecule type" value="Genomic_DNA"/>
</dbReference>
<keyword evidence="1" id="KW-0346">Stress response</keyword>
<dbReference type="RefSeq" id="WP_091241443.1">
    <property type="nucleotide sequence ID" value="NZ_FNAG01000003.1"/>
</dbReference>
<evidence type="ECO:0000313" key="6">
    <source>
        <dbReference type="Proteomes" id="UP000199603"/>
    </source>
</evidence>
<keyword evidence="5" id="KW-0645">Protease</keyword>
<dbReference type="OrthoDB" id="9792284at2"/>
<sequence>MWRKRWVRWAMGLGSLPLLLVLGLWVWWAGIDFSHSVANPQATSADLHWLPADPAPARGRILAVLTSVERTLGGSGRAGFELTELSRAWWVFEAAGFEVELASPAGGAPPKVVDTDDAVDADYAFLNEPRTRAAMEATLRLDAVDPTRYDAVYVVGGKGAMLDLHGNEALQRILAEVYTRGGVISAVCHGPAALLGVEIAPGKTLLQGRRVTGFSNAEEYFLMEDPVQRLGFLLQDALADEGEFSEAPMYLEHVVVDGRVLTGQNPWSTWALAEATVRALGAEPVARPRSSEERAVDLLHRLHVEGYDAARAAKPGLGPVDNRLLLMHGLIASMRGEYKRMFDLMRLARV</sequence>
<dbReference type="Gene3D" id="3.40.50.880">
    <property type="match status" value="1"/>
</dbReference>
<evidence type="ECO:0000259" key="4">
    <source>
        <dbReference type="Pfam" id="PF01965"/>
    </source>
</evidence>
<dbReference type="GO" id="GO:0019243">
    <property type="term" value="P:methylglyoxal catabolic process to D-lactate via S-lactoyl-glutathione"/>
    <property type="evidence" value="ECO:0007669"/>
    <property type="project" value="TreeGrafter"/>
</dbReference>
<protein>
    <submittedName>
        <fullName evidence="5">Putative intracellular protease/amidase</fullName>
    </submittedName>
</protein>
<dbReference type="GO" id="GO:0008233">
    <property type="term" value="F:peptidase activity"/>
    <property type="evidence" value="ECO:0007669"/>
    <property type="project" value="UniProtKB-KW"/>
</dbReference>
<organism evidence="5 6">
    <name type="scientific">Aquimonas voraii</name>
    <dbReference type="NCBI Taxonomy" id="265719"/>
    <lineage>
        <taxon>Bacteria</taxon>
        <taxon>Pseudomonadati</taxon>
        <taxon>Pseudomonadota</taxon>
        <taxon>Gammaproteobacteria</taxon>
        <taxon>Lysobacterales</taxon>
        <taxon>Lysobacteraceae</taxon>
        <taxon>Aquimonas</taxon>
    </lineage>
</organism>
<evidence type="ECO:0000256" key="3">
    <source>
        <dbReference type="ARBA" id="ARBA00038493"/>
    </source>
</evidence>
<evidence type="ECO:0000256" key="2">
    <source>
        <dbReference type="ARBA" id="ARBA00023239"/>
    </source>
</evidence>
<comment type="similarity">
    <text evidence="3">Belongs to the peptidase C56 family. HSP31-like subfamily.</text>
</comment>
<proteinExistence type="inferred from homology"/>
<dbReference type="Proteomes" id="UP000199603">
    <property type="component" value="Unassembled WGS sequence"/>
</dbReference>
<dbReference type="CDD" id="cd03141">
    <property type="entry name" value="GATase1_Hsp31_like"/>
    <property type="match status" value="1"/>
</dbReference>
<feature type="domain" description="DJ-1/PfpI" evidence="4">
    <location>
        <begin position="79"/>
        <end position="277"/>
    </location>
</feature>
<dbReference type="AlphaFoldDB" id="A0A1G6VSP4"/>
<dbReference type="PANTHER" id="PTHR48094:SF11">
    <property type="entry name" value="GLUTATHIONE-INDEPENDENT GLYOXALASE HSP31-RELATED"/>
    <property type="match status" value="1"/>
</dbReference>
<keyword evidence="6" id="KW-1185">Reference proteome</keyword>
<name>A0A1G6VSP4_9GAMM</name>
<dbReference type="Pfam" id="PF01965">
    <property type="entry name" value="DJ-1_PfpI"/>
    <property type="match status" value="1"/>
</dbReference>
<accession>A0A1G6VSP4</accession>
<evidence type="ECO:0000313" key="5">
    <source>
        <dbReference type="EMBL" id="SDD55855.1"/>
    </source>
</evidence>
<dbReference type="InterPro" id="IPR050325">
    <property type="entry name" value="Prot/Nucl_acid_deglycase"/>
</dbReference>
<dbReference type="GO" id="GO:0019172">
    <property type="term" value="F:glyoxalase III activity"/>
    <property type="evidence" value="ECO:0007669"/>
    <property type="project" value="TreeGrafter"/>
</dbReference>
<dbReference type="InterPro" id="IPR029062">
    <property type="entry name" value="Class_I_gatase-like"/>
</dbReference>
<reference evidence="5 6" key="1">
    <citation type="submission" date="2016-10" db="EMBL/GenBank/DDBJ databases">
        <authorList>
            <person name="de Groot N.N."/>
        </authorList>
    </citation>
    <scope>NUCLEOTIDE SEQUENCE [LARGE SCALE GENOMIC DNA]</scope>
    <source>
        <strain evidence="5 6">DSM 16957</strain>
    </source>
</reference>
<dbReference type="STRING" id="265719.SAMN04488509_103218"/>
<dbReference type="GO" id="GO:0005737">
    <property type="term" value="C:cytoplasm"/>
    <property type="evidence" value="ECO:0007669"/>
    <property type="project" value="TreeGrafter"/>
</dbReference>
<dbReference type="InterPro" id="IPR002818">
    <property type="entry name" value="DJ-1/PfpI"/>
</dbReference>
<gene>
    <name evidence="5" type="ORF">SAMN04488509_103218</name>
</gene>
<keyword evidence="2" id="KW-0456">Lyase</keyword>
<dbReference type="GO" id="GO:0006508">
    <property type="term" value="P:proteolysis"/>
    <property type="evidence" value="ECO:0007669"/>
    <property type="project" value="UniProtKB-KW"/>
</dbReference>
<evidence type="ECO:0000256" key="1">
    <source>
        <dbReference type="ARBA" id="ARBA00023016"/>
    </source>
</evidence>
<keyword evidence="5" id="KW-0378">Hydrolase</keyword>
<dbReference type="SUPFAM" id="SSF52317">
    <property type="entry name" value="Class I glutamine amidotransferase-like"/>
    <property type="match status" value="1"/>
</dbReference>